<dbReference type="SUPFAM" id="SSF56281">
    <property type="entry name" value="Metallo-hydrolase/oxidoreductase"/>
    <property type="match status" value="1"/>
</dbReference>
<dbReference type="InterPro" id="IPR051013">
    <property type="entry name" value="MBL_superfamily_lactonases"/>
</dbReference>
<dbReference type="Pfam" id="PF00753">
    <property type="entry name" value="Lactamase_B"/>
    <property type="match status" value="1"/>
</dbReference>
<dbReference type="EMBL" id="AP009384">
    <property type="protein sequence ID" value="BAF89948.1"/>
    <property type="molecule type" value="Genomic_DNA"/>
</dbReference>
<dbReference type="STRING" id="438753.AZC_3950"/>
<dbReference type="KEGG" id="azc:AZC_3950"/>
<dbReference type="GO" id="GO:0046872">
    <property type="term" value="F:metal ion binding"/>
    <property type="evidence" value="ECO:0007669"/>
    <property type="project" value="UniProtKB-KW"/>
</dbReference>
<keyword evidence="2" id="KW-0479">Metal-binding</keyword>
<evidence type="ECO:0000313" key="8">
    <source>
        <dbReference type="Proteomes" id="UP000000270"/>
    </source>
</evidence>
<name>A8IKU0_AZOC5</name>
<evidence type="ECO:0000256" key="1">
    <source>
        <dbReference type="ARBA" id="ARBA00007749"/>
    </source>
</evidence>
<reference evidence="7 8" key="3">
    <citation type="journal article" date="2008" name="BMC Genomics">
        <title>The genome of the versatile nitrogen fixer Azorhizobium caulinodans ORS571.</title>
        <authorList>
            <person name="Lee KB."/>
            <person name="Backer P.D."/>
            <person name="Aono T."/>
            <person name="Liu CT."/>
            <person name="Suzuki S."/>
            <person name="Suzuki T."/>
            <person name="Kaneko T."/>
            <person name="Yamada M."/>
            <person name="Tabata S."/>
            <person name="Kupfer D.M."/>
            <person name="Najar F.Z."/>
            <person name="Wiley G.B."/>
            <person name="Roe B."/>
            <person name="Binnewies T.T."/>
            <person name="Ussery D.W."/>
            <person name="D'Haeze W."/>
            <person name="Herder J.D."/>
            <person name="Gevers D."/>
            <person name="Vereecke D."/>
            <person name="Holsters M."/>
            <person name="Oyaizu H."/>
        </authorList>
    </citation>
    <scope>NUCLEOTIDE SEQUENCE [LARGE SCALE GENOMIC DNA]</scope>
    <source>
        <strain evidence="8">ATCC 43989 / DSM 5975 / JCM 20966 / LMG 6465 / NBRC 14845 / NCIMB 13405 / ORS 571</strain>
    </source>
</reference>
<reference evidence="7 8" key="5">
    <citation type="journal article" date="2010" name="Appl. Environ. Microbiol.">
        <title>phrR-like gene praR of Azorhizobium caulinodans ORS571 is essential for symbiosis with Sesbania rostrata and is involved in expression of reb genes.</title>
        <authorList>
            <person name="Akiba N."/>
            <person name="Aono T."/>
            <person name="Toyazaki H."/>
            <person name="Sato S."/>
            <person name="Oyaizu H."/>
        </authorList>
    </citation>
    <scope>NUCLEOTIDE SEQUENCE [LARGE SCALE GENOMIC DNA]</scope>
    <source>
        <strain evidence="8">ATCC 43989 / DSM 5975 / JCM 20966 / LMG 6465 / NBRC 14845 / NCIMB 13405 / ORS 571</strain>
    </source>
</reference>
<sequence length="402" mass="42915">MGYDPNGATRNAPEGATRCRAVTSGPSVRSADRRCRPLEARALSTENVPRQFKRAVRPRRGQRCWRKPRALEPAWNMRAVPSRVPAFAIVRGPMTSATGLLSRRDFLAGAAALPLAAGGLGRAMATPLNAPFSVGAFRIMPILDGPFGLTPALIPDADSVEGEKLVERAGLPKLGPWPQPVNVFAINRGDRFYVVDAGAGATLGPDLGKAAERLAAVGVPPERVNALLMTHLHADHAGGLMKADGTALFPNAELVVQQMEVAFWSDDGAMSRMPTSMEPMFMIARKALEAYKGRVRTVNGSGEAVPGITFVPLPGHTPGHAGFLLADGKEQFLIFADTIHSALLQFPHPAWTVVFDVDASLAAATRRGILDRLVIDKIGVTGSHIPDRGRIIARQAGYVLVD</sequence>
<evidence type="ECO:0000313" key="7">
    <source>
        <dbReference type="EMBL" id="BAF89948.1"/>
    </source>
</evidence>
<proteinExistence type="inferred from homology"/>
<evidence type="ECO:0000256" key="5">
    <source>
        <dbReference type="SAM" id="MobiDB-lite"/>
    </source>
</evidence>
<dbReference type="GO" id="GO:0016787">
    <property type="term" value="F:hydrolase activity"/>
    <property type="evidence" value="ECO:0007669"/>
    <property type="project" value="UniProtKB-KW"/>
</dbReference>
<accession>A8IKU0</accession>
<gene>
    <name evidence="7" type="ordered locus">AZC_3950</name>
</gene>
<dbReference type="PANTHER" id="PTHR42978:SF6">
    <property type="entry name" value="QUORUM-QUENCHING LACTONASE YTNP-RELATED"/>
    <property type="match status" value="1"/>
</dbReference>
<feature type="region of interest" description="Disordered" evidence="5">
    <location>
        <begin position="1"/>
        <end position="33"/>
    </location>
</feature>
<evidence type="ECO:0000259" key="6">
    <source>
        <dbReference type="SMART" id="SM00849"/>
    </source>
</evidence>
<evidence type="ECO:0000256" key="4">
    <source>
        <dbReference type="ARBA" id="ARBA00022833"/>
    </source>
</evidence>
<dbReference type="InterPro" id="IPR019546">
    <property type="entry name" value="TAT_signal_bac_arc"/>
</dbReference>
<dbReference type="AlphaFoldDB" id="A8IKU0"/>
<comment type="similarity">
    <text evidence="1">Belongs to the metallo-beta-lactamase superfamily.</text>
</comment>
<dbReference type="HOGENOM" id="CLU_056519_0_0_5"/>
<dbReference type="Proteomes" id="UP000000270">
    <property type="component" value="Chromosome"/>
</dbReference>
<dbReference type="PANTHER" id="PTHR42978">
    <property type="entry name" value="QUORUM-QUENCHING LACTONASE YTNP-RELATED-RELATED"/>
    <property type="match status" value="1"/>
</dbReference>
<dbReference type="InterPro" id="IPR001279">
    <property type="entry name" value="Metallo-B-lactamas"/>
</dbReference>
<dbReference type="CDD" id="cd07720">
    <property type="entry name" value="OPHC2-like_MBL-fold"/>
    <property type="match status" value="1"/>
</dbReference>
<dbReference type="NCBIfam" id="TIGR01409">
    <property type="entry name" value="TAT_signal_seq"/>
    <property type="match status" value="1"/>
</dbReference>
<dbReference type="Gene3D" id="3.60.15.10">
    <property type="entry name" value="Ribonuclease Z/Hydroxyacylglutathione hydrolase-like"/>
    <property type="match status" value="1"/>
</dbReference>
<keyword evidence="8" id="KW-1185">Reference proteome</keyword>
<organism evidence="7 8">
    <name type="scientific">Azorhizobium caulinodans (strain ATCC 43989 / DSM 5975 / JCM 20966 / LMG 6465 / NBRC 14845 / NCIMB 13405 / ORS 571)</name>
    <dbReference type="NCBI Taxonomy" id="438753"/>
    <lineage>
        <taxon>Bacteria</taxon>
        <taxon>Pseudomonadati</taxon>
        <taxon>Pseudomonadota</taxon>
        <taxon>Alphaproteobacteria</taxon>
        <taxon>Hyphomicrobiales</taxon>
        <taxon>Xanthobacteraceae</taxon>
        <taxon>Azorhizobium</taxon>
    </lineage>
</organism>
<protein>
    <submittedName>
        <fullName evidence="7">Putative Zn-dependent hydrolase</fullName>
    </submittedName>
</protein>
<dbReference type="InterPro" id="IPR036866">
    <property type="entry name" value="RibonucZ/Hydroxyglut_hydro"/>
</dbReference>
<dbReference type="SMART" id="SM00849">
    <property type="entry name" value="Lactamase_B"/>
    <property type="match status" value="1"/>
</dbReference>
<evidence type="ECO:0000256" key="3">
    <source>
        <dbReference type="ARBA" id="ARBA00022801"/>
    </source>
</evidence>
<reference evidence="7 8" key="6">
    <citation type="journal article" date="2011" name="Appl. Environ. Microbiol.">
        <title>Involvement of the azorhizobial chromosome partition gene (parA) in the onset of bacteroid differentiation during Sesbania rostrata stem nodule development.</title>
        <authorList>
            <person name="Liu CT."/>
            <person name="Lee KB."/>
            <person name="Wang YS."/>
            <person name="Peng MH."/>
            <person name="Lee KT."/>
            <person name="Suzuki S."/>
            <person name="Suzuki T."/>
            <person name="Oyaizu H."/>
        </authorList>
    </citation>
    <scope>NUCLEOTIDE SEQUENCE [LARGE SCALE GENOMIC DNA]</scope>
    <source>
        <strain evidence="8">ATCC 43989 / DSM 5975 / JCM 20966 / LMG 6465 / NBRC 14845 / NCIMB 13405 / ORS 571</strain>
    </source>
</reference>
<keyword evidence="3 7" id="KW-0378">Hydrolase</keyword>
<reference evidence="7 8" key="1">
    <citation type="journal article" date="2007" name="Appl. Environ. Microbiol.">
        <title>Rhizobial factors required for stem nodule maturation and maintenance in Sesbania rostrata-Azorhizobium caulinodans ORS571 symbiosis.</title>
        <authorList>
            <person name="Suzuki S."/>
            <person name="Aono T."/>
            <person name="Lee KB."/>
            <person name="Suzuki T."/>
            <person name="Liu CT."/>
            <person name="Miwa H."/>
            <person name="Wakao S."/>
            <person name="Iki T."/>
            <person name="Oyaizu H."/>
        </authorList>
    </citation>
    <scope>NUCLEOTIDE SEQUENCE [LARGE SCALE GENOMIC DNA]</scope>
    <source>
        <strain evidence="8">ATCC 43989 / DSM 5975 / JCM 20966 / LMG 6465 / NBRC 14845 / NCIMB 13405 / ORS 571</strain>
    </source>
</reference>
<keyword evidence="4" id="KW-0862">Zinc</keyword>
<reference evidence="7 8" key="4">
    <citation type="journal article" date="2009" name="Appl. Environ. Microbiol.">
        <title>Comparative genome-wide transcriptional profiling of Azorhizobium caulinodans ORS571 grown under free-living and symbiotic conditions.</title>
        <authorList>
            <person name="Tsukada S."/>
            <person name="Aono T."/>
            <person name="Akiba N."/>
            <person name="Lee KB."/>
            <person name="Liu CT."/>
            <person name="Toyazaki H."/>
            <person name="Oyaizu H."/>
        </authorList>
    </citation>
    <scope>NUCLEOTIDE SEQUENCE [LARGE SCALE GENOMIC DNA]</scope>
    <source>
        <strain evidence="8">ATCC 43989 / DSM 5975 / JCM 20966 / LMG 6465 / NBRC 14845 / NCIMB 13405 / ORS 571</strain>
    </source>
</reference>
<dbReference type="eggNOG" id="COG0491">
    <property type="taxonomic scope" value="Bacteria"/>
</dbReference>
<reference evidence="8" key="2">
    <citation type="submission" date="2007-04" db="EMBL/GenBank/DDBJ databases">
        <title>Complete genome sequence of the nitrogen-fixing bacterium Azorhizobium caulinodans ORS571.</title>
        <authorList>
            <person name="Lee K.B."/>
            <person name="Backer P.D."/>
            <person name="Aono T."/>
            <person name="Liu C.T."/>
            <person name="Suzuki S."/>
            <person name="Suzuki T."/>
            <person name="Kaneko T."/>
            <person name="Yamada M."/>
            <person name="Tabata S."/>
            <person name="Kupfer D.M."/>
            <person name="Najar F.Z."/>
            <person name="Wiley G.B."/>
            <person name="Roe B."/>
            <person name="Binnewies T."/>
            <person name="Ussery D."/>
            <person name="Vereecke D."/>
            <person name="Gevers D."/>
            <person name="Holsters M."/>
            <person name="Oyaizu H."/>
        </authorList>
    </citation>
    <scope>NUCLEOTIDE SEQUENCE [LARGE SCALE GENOMIC DNA]</scope>
    <source>
        <strain evidence="8">ATCC 43989 / DSM 5975 / JCM 20966 / LMG 6465 / NBRC 14845 / NCIMB 13405 / ORS 571</strain>
    </source>
</reference>
<feature type="domain" description="Metallo-beta-lactamase" evidence="6">
    <location>
        <begin position="180"/>
        <end position="384"/>
    </location>
</feature>
<evidence type="ECO:0000256" key="2">
    <source>
        <dbReference type="ARBA" id="ARBA00022723"/>
    </source>
</evidence>